<proteinExistence type="predicted"/>
<reference evidence="4" key="1">
    <citation type="submission" date="2025-08" db="UniProtKB">
        <authorList>
            <consortium name="RefSeq"/>
        </authorList>
    </citation>
    <scope>IDENTIFICATION</scope>
</reference>
<dbReference type="GO" id="GO:0042392">
    <property type="term" value="F:sphingosine-1-phosphate phosphatase activity"/>
    <property type="evidence" value="ECO:0007669"/>
    <property type="project" value="TreeGrafter"/>
</dbReference>
<dbReference type="PANTHER" id="PTHR14969">
    <property type="entry name" value="SPHINGOSINE-1-PHOSPHATE PHOSPHOHYDROLASE"/>
    <property type="match status" value="1"/>
</dbReference>
<dbReference type="GeneID" id="100904638"/>
<dbReference type="RefSeq" id="XP_003738330.1">
    <property type="nucleotide sequence ID" value="XM_003738282.2"/>
</dbReference>
<dbReference type="InterPro" id="IPR036938">
    <property type="entry name" value="PAP2/HPO_sf"/>
</dbReference>
<protein>
    <submittedName>
        <fullName evidence="4">Phospholipid phosphatase 6</fullName>
    </submittedName>
</protein>
<evidence type="ECO:0000259" key="2">
    <source>
        <dbReference type="Pfam" id="PF01569"/>
    </source>
</evidence>
<dbReference type="Pfam" id="PF01569">
    <property type="entry name" value="PAP2"/>
    <property type="match status" value="1"/>
</dbReference>
<organism evidence="3 4">
    <name type="scientific">Galendromus occidentalis</name>
    <name type="common">western predatory mite</name>
    <dbReference type="NCBI Taxonomy" id="34638"/>
    <lineage>
        <taxon>Eukaryota</taxon>
        <taxon>Metazoa</taxon>
        <taxon>Ecdysozoa</taxon>
        <taxon>Arthropoda</taxon>
        <taxon>Chelicerata</taxon>
        <taxon>Arachnida</taxon>
        <taxon>Acari</taxon>
        <taxon>Parasitiformes</taxon>
        <taxon>Mesostigmata</taxon>
        <taxon>Gamasina</taxon>
        <taxon>Phytoseioidea</taxon>
        <taxon>Phytoseiidae</taxon>
        <taxon>Typhlodrominae</taxon>
        <taxon>Galendromus</taxon>
    </lineage>
</organism>
<evidence type="ECO:0000313" key="4">
    <source>
        <dbReference type="RefSeq" id="XP_003738330.1"/>
    </source>
</evidence>
<feature type="transmembrane region" description="Helical" evidence="1">
    <location>
        <begin position="84"/>
        <end position="107"/>
    </location>
</feature>
<dbReference type="AlphaFoldDB" id="A0AAJ6QN30"/>
<keyword evidence="1" id="KW-0472">Membrane</keyword>
<sequence length="217" mass="24202">MADIEEAKKDFLPPPGWKRNPILLKLKKLDEALSYRLTFAYDESSCLGAYRRKLVVFERSAHTLICFGVALLFWWMSASMESRAVYTNIILALCIDVFVVAIVKSMARRRRPGVTKSAYDNDPSSTNLSFPSGFVSRATLLALILASEGFSPISLFLFLLWAGAMLLTKLFLGRFFLGDALGAVPLGYLTYQFIDLVWLDADDVIAMEAFFGGQLGD</sequence>
<keyword evidence="3" id="KW-1185">Reference proteome</keyword>
<dbReference type="KEGG" id="goe:100904638"/>
<dbReference type="InterPro" id="IPR000326">
    <property type="entry name" value="PAP2/HPO"/>
</dbReference>
<evidence type="ECO:0000256" key="1">
    <source>
        <dbReference type="SAM" id="Phobius"/>
    </source>
</evidence>
<dbReference type="SUPFAM" id="SSF48317">
    <property type="entry name" value="Acid phosphatase/Vanadium-dependent haloperoxidase"/>
    <property type="match status" value="1"/>
</dbReference>
<accession>A0AAJ6QN30</accession>
<dbReference type="PANTHER" id="PTHR14969:SF13">
    <property type="entry name" value="AT30094P"/>
    <property type="match status" value="1"/>
</dbReference>
<evidence type="ECO:0000313" key="3">
    <source>
        <dbReference type="Proteomes" id="UP000694867"/>
    </source>
</evidence>
<feature type="transmembrane region" description="Helical" evidence="1">
    <location>
        <begin position="61"/>
        <end position="78"/>
    </location>
</feature>
<dbReference type="Proteomes" id="UP000694867">
    <property type="component" value="Unplaced"/>
</dbReference>
<gene>
    <name evidence="4" type="primary">LOC100904638</name>
</gene>
<feature type="domain" description="Phosphatidic acid phosphatase type 2/haloperoxidase" evidence="2">
    <location>
        <begin position="87"/>
        <end position="191"/>
    </location>
</feature>
<keyword evidence="1" id="KW-1133">Transmembrane helix</keyword>
<name>A0AAJ6QN30_9ACAR</name>
<keyword evidence="1" id="KW-0812">Transmembrane</keyword>